<accession>A0ABQ0ANQ6</accession>
<evidence type="ECO:0000256" key="1">
    <source>
        <dbReference type="SAM" id="Phobius"/>
    </source>
</evidence>
<dbReference type="RefSeq" id="WP_353401168.1">
    <property type="nucleotide sequence ID" value="NZ_BAABWU010000012.1"/>
</dbReference>
<sequence length="240" mass="25636">MSDLQDIPEDEALAAEYVLRLLDADAEQAFAARLQTHPDLRAHVQFWEAELATMAMELPEDTPSPSVRAKLVAELGGEAARRRRGWAWGRGWGWNWLAFPAMAAVALAAFLVFSPMLRGPAFDPTHHATLISQDGGLHIEAGYAPDGNLFKVIPEQGRPATGRDFELWVIGADAPAPVSLGVIPADRESLFEITPEIAALIDGGTLAVSDEPAGGSPTGAPTGAILALDEFFDADLFRAG</sequence>
<dbReference type="Pfam" id="PF10099">
    <property type="entry name" value="RskA_C"/>
    <property type="match status" value="1"/>
</dbReference>
<comment type="caution">
    <text evidence="3">The sequence shown here is derived from an EMBL/GenBank/DDBJ whole genome shotgun (WGS) entry which is preliminary data.</text>
</comment>
<keyword evidence="4" id="KW-1185">Reference proteome</keyword>
<dbReference type="EMBL" id="BAABWU010000012">
    <property type="protein sequence ID" value="GAA6197521.1"/>
    <property type="molecule type" value="Genomic_DNA"/>
</dbReference>
<dbReference type="Proteomes" id="UP001441944">
    <property type="component" value="Unassembled WGS sequence"/>
</dbReference>
<keyword evidence="1" id="KW-0812">Transmembrane</keyword>
<organism evidence="3 4">
    <name type="scientific">Pseudophaeobacter arcticus</name>
    <dbReference type="NCBI Taxonomy" id="385492"/>
    <lineage>
        <taxon>Bacteria</taxon>
        <taxon>Pseudomonadati</taxon>
        <taxon>Pseudomonadota</taxon>
        <taxon>Alphaproteobacteria</taxon>
        <taxon>Rhodobacterales</taxon>
        <taxon>Paracoccaceae</taxon>
        <taxon>Pseudophaeobacter</taxon>
    </lineage>
</organism>
<feature type="domain" description="Anti-sigma K factor RskA C-terminal" evidence="2">
    <location>
        <begin position="101"/>
        <end position="225"/>
    </location>
</feature>
<dbReference type="PANTHER" id="PTHR37461:SF1">
    <property type="entry name" value="ANTI-SIGMA-K FACTOR RSKA"/>
    <property type="match status" value="1"/>
</dbReference>
<dbReference type="PANTHER" id="PTHR37461">
    <property type="entry name" value="ANTI-SIGMA-K FACTOR RSKA"/>
    <property type="match status" value="1"/>
</dbReference>
<gene>
    <name evidence="3" type="ORF">NBRC116598_29650</name>
</gene>
<dbReference type="InterPro" id="IPR018764">
    <property type="entry name" value="RskA_C"/>
</dbReference>
<keyword evidence="1" id="KW-0472">Membrane</keyword>
<evidence type="ECO:0000313" key="3">
    <source>
        <dbReference type="EMBL" id="GAA6197521.1"/>
    </source>
</evidence>
<evidence type="ECO:0000313" key="4">
    <source>
        <dbReference type="Proteomes" id="UP001441944"/>
    </source>
</evidence>
<proteinExistence type="predicted"/>
<evidence type="ECO:0000259" key="2">
    <source>
        <dbReference type="Pfam" id="PF10099"/>
    </source>
</evidence>
<keyword evidence="1" id="KW-1133">Transmembrane helix</keyword>
<feature type="transmembrane region" description="Helical" evidence="1">
    <location>
        <begin position="93"/>
        <end position="113"/>
    </location>
</feature>
<reference evidence="3 4" key="1">
    <citation type="submission" date="2024-04" db="EMBL/GenBank/DDBJ databases">
        <title>Draft genome sequence of Pseudophaeobacter arcticus NBRC 116598.</title>
        <authorList>
            <person name="Miyakawa T."/>
            <person name="Kusuya Y."/>
            <person name="Miura T."/>
        </authorList>
    </citation>
    <scope>NUCLEOTIDE SEQUENCE [LARGE SCALE GENOMIC DNA]</scope>
    <source>
        <strain evidence="3 4">SU-CL00105</strain>
    </source>
</reference>
<protein>
    <submittedName>
        <fullName evidence="3">Anti-sigma factor</fullName>
    </submittedName>
</protein>
<name>A0ABQ0ANQ6_9RHOB</name>
<dbReference type="InterPro" id="IPR051474">
    <property type="entry name" value="Anti-sigma-K/W_factor"/>
</dbReference>